<organism evidence="1 2">
    <name type="scientific">Phaeodactylibacter luteus</name>
    <dbReference type="NCBI Taxonomy" id="1564516"/>
    <lineage>
        <taxon>Bacteria</taxon>
        <taxon>Pseudomonadati</taxon>
        <taxon>Bacteroidota</taxon>
        <taxon>Saprospiria</taxon>
        <taxon>Saprospirales</taxon>
        <taxon>Haliscomenobacteraceae</taxon>
        <taxon>Phaeodactylibacter</taxon>
    </lineage>
</organism>
<protein>
    <submittedName>
        <fullName evidence="1">Uncharacterized protein</fullName>
    </submittedName>
</protein>
<evidence type="ECO:0000313" key="2">
    <source>
        <dbReference type="Proteomes" id="UP000321580"/>
    </source>
</evidence>
<dbReference type="OrthoDB" id="9829771at2"/>
<dbReference type="EMBL" id="VOOR01000071">
    <property type="protein sequence ID" value="TXB60636.1"/>
    <property type="molecule type" value="Genomic_DNA"/>
</dbReference>
<sequence length="315" mass="34690">MKSPASSMFSSIVPIIGPALRAVSCFTWGQSPAHPSLLPHHIPQGSGLCAGSAMEMPMPAGKGVTAKIRVFGAEVRRLASSIFHFFRETKMSAKQYVALLMLTCTGIALQAQSYLGLSVGTSKNDNHLETLWFQHQVSERFSLGLQLRYSGIGYRFVNARAIEDGSTVFAGAVLGFNIKQSEKYRLDFNLTTSYRYLSNDENPELPSSTNGLELDPNIILGLRLSDRFLFHTGAMFRAAMQFGEEPIYDEQMPVSAIVLNGFSYQKDNSAYSLRVYAGPMSGATGDTEKFFWQVSLGYQYAFGESNGQAIPFLTF</sequence>
<keyword evidence="2" id="KW-1185">Reference proteome</keyword>
<gene>
    <name evidence="1" type="ORF">FRY97_20150</name>
</gene>
<dbReference type="AlphaFoldDB" id="A0A5C6RIR8"/>
<comment type="caution">
    <text evidence="1">The sequence shown here is derived from an EMBL/GenBank/DDBJ whole genome shotgun (WGS) entry which is preliminary data.</text>
</comment>
<evidence type="ECO:0000313" key="1">
    <source>
        <dbReference type="EMBL" id="TXB60636.1"/>
    </source>
</evidence>
<reference evidence="1 2" key="1">
    <citation type="submission" date="2019-08" db="EMBL/GenBank/DDBJ databases">
        <title>Genome of Phaeodactylibacter luteus.</title>
        <authorList>
            <person name="Bowman J.P."/>
        </authorList>
    </citation>
    <scope>NUCLEOTIDE SEQUENCE [LARGE SCALE GENOMIC DNA]</scope>
    <source>
        <strain evidence="1 2">KCTC 42180</strain>
    </source>
</reference>
<dbReference type="Proteomes" id="UP000321580">
    <property type="component" value="Unassembled WGS sequence"/>
</dbReference>
<accession>A0A5C6RIR8</accession>
<dbReference type="RefSeq" id="WP_147169426.1">
    <property type="nucleotide sequence ID" value="NZ_VOOR01000071.1"/>
</dbReference>
<proteinExistence type="predicted"/>
<name>A0A5C6RIR8_9BACT</name>